<dbReference type="InterPro" id="IPR041307">
    <property type="entry name" value="WcbI"/>
</dbReference>
<accession>A0A4Y4CYA6</accession>
<feature type="domain" description="Polysaccharide biosynthesis enzyme WcbI" evidence="1">
    <location>
        <begin position="9"/>
        <end position="208"/>
    </location>
</feature>
<dbReference type="AlphaFoldDB" id="A0A4Y4CYA6"/>
<comment type="caution">
    <text evidence="2">The sequence shown here is derived from an EMBL/GenBank/DDBJ whole genome shotgun (WGS) entry which is preliminary data.</text>
</comment>
<proteinExistence type="predicted"/>
<organism evidence="2 3">
    <name type="scientific">Kocuria varians</name>
    <name type="common">Micrococcus varians</name>
    <dbReference type="NCBI Taxonomy" id="1272"/>
    <lineage>
        <taxon>Bacteria</taxon>
        <taxon>Bacillati</taxon>
        <taxon>Actinomycetota</taxon>
        <taxon>Actinomycetes</taxon>
        <taxon>Micrococcales</taxon>
        <taxon>Micrococcaceae</taxon>
        <taxon>Kocuria</taxon>
    </lineage>
</organism>
<protein>
    <recommendedName>
        <fullName evidence="1">Polysaccharide biosynthesis enzyme WcbI domain-containing protein</fullName>
    </recommendedName>
</protein>
<evidence type="ECO:0000259" key="1">
    <source>
        <dbReference type="Pfam" id="PF18588"/>
    </source>
</evidence>
<name>A0A4Y4CYA6_KOCVA</name>
<keyword evidence="3" id="KW-1185">Reference proteome</keyword>
<dbReference type="STRING" id="1272.GCA_900014985_00113"/>
<gene>
    <name evidence="2" type="ORF">KVA01_00800</name>
</gene>
<dbReference type="EMBL" id="BJNW01000001">
    <property type="protein sequence ID" value="GEC97925.1"/>
    <property type="molecule type" value="Genomic_DNA"/>
</dbReference>
<sequence>MEPPELPLFAVYGNCQAESLRVLMHGALEGRWHGVRMPPVHELTAQDLPHLCALLSRVGLLVTQPVAAGYRGLPLGNDDVALHLRADVRVVRVPVMRWSALMPTLAIVRAPGVGDPPVVPYHDLRVLTAAARGESAVTLGPPSPHAALVAREESLAQLWTRQRAHDTVDAASILDAAGANAVHVINHPGNEVLRAVASAVLDRAGLSAPVPDPGRVLLGGIRAPIHESTLEALGHDPADLEGGPREDWLVRGERITEQEVTWAHLRWYAEHPSVVGAGLTRHAGLIERLGLRG</sequence>
<reference evidence="2 3" key="1">
    <citation type="submission" date="2019-06" db="EMBL/GenBank/DDBJ databases">
        <title>Whole genome shotgun sequence of Kocuria varians NBRC 15358.</title>
        <authorList>
            <person name="Hosoyama A."/>
            <person name="Uohara A."/>
            <person name="Ohji S."/>
            <person name="Ichikawa N."/>
        </authorList>
    </citation>
    <scope>NUCLEOTIDE SEQUENCE [LARGE SCALE GENOMIC DNA]</scope>
    <source>
        <strain evidence="2 3">NBRC 15358</strain>
    </source>
</reference>
<dbReference type="Gene3D" id="3.40.50.12080">
    <property type="match status" value="1"/>
</dbReference>
<dbReference type="Proteomes" id="UP000315730">
    <property type="component" value="Unassembled WGS sequence"/>
</dbReference>
<evidence type="ECO:0000313" key="2">
    <source>
        <dbReference type="EMBL" id="GEC97925.1"/>
    </source>
</evidence>
<evidence type="ECO:0000313" key="3">
    <source>
        <dbReference type="Proteomes" id="UP000315730"/>
    </source>
</evidence>
<dbReference type="Pfam" id="PF18588">
    <property type="entry name" value="WcbI"/>
    <property type="match status" value="1"/>
</dbReference>